<proteinExistence type="predicted"/>
<dbReference type="KEGG" id="gmc:GY4MC1_0591"/>
<dbReference type="AlphaFoldDB" id="A0A7U3YDG3"/>
<protein>
    <submittedName>
        <fullName evidence="1">Uncharacterized protein</fullName>
    </submittedName>
</protein>
<accession>A0A7U3YDG3</accession>
<reference evidence="1" key="1">
    <citation type="submission" date="2010-10" db="EMBL/GenBank/DDBJ databases">
        <title>Complete sequence of chromosome of Geobacillus sp. Y4.1MC1.</title>
        <authorList>
            <consortium name="US DOE Joint Genome Institute"/>
            <person name="Lucas S."/>
            <person name="Copeland A."/>
            <person name="Lapidus A."/>
            <person name="Cheng J.-F."/>
            <person name="Bruce D."/>
            <person name="Goodwin L."/>
            <person name="Pitluck S."/>
            <person name="Chertkov O."/>
            <person name="Zhang X."/>
            <person name="Detter J.C."/>
            <person name="Han C."/>
            <person name="Tapia R."/>
            <person name="Land M."/>
            <person name="Hauser L."/>
            <person name="Jeffries C."/>
            <person name="Kyrpides N."/>
            <person name="Ivanova N."/>
            <person name="Ovchinnikova G."/>
            <person name="Brumm P."/>
            <person name="Mead D."/>
            <person name="Woyke T."/>
        </authorList>
    </citation>
    <scope>NUCLEOTIDE SEQUENCE [LARGE SCALE GENOMIC DNA]</scope>
    <source>
        <strain evidence="1">Y4.1MC1</strain>
    </source>
</reference>
<dbReference type="EMBL" id="CP002293">
    <property type="protein sequence ID" value="ADP73419.1"/>
    <property type="molecule type" value="Genomic_DNA"/>
</dbReference>
<gene>
    <name evidence="1" type="ORF">GY4MC1_0591</name>
</gene>
<evidence type="ECO:0000313" key="1">
    <source>
        <dbReference type="EMBL" id="ADP73419.1"/>
    </source>
</evidence>
<sequence>MNLEQRLSELEARVSQLEKEAAAATTAETEKHLNDLPNSTKEIIQKEIEKAKQSELIVGIDPESYLAKEILWQSRKMIELENSVSKISSSINRLKRLLSKS</sequence>
<organism evidence="1">
    <name type="scientific">Geobacillus sp. (strain Y4.1MC1)</name>
    <dbReference type="NCBI Taxonomy" id="581103"/>
    <lineage>
        <taxon>Bacteria</taxon>
        <taxon>Bacillati</taxon>
        <taxon>Bacillota</taxon>
        <taxon>Bacilli</taxon>
        <taxon>Bacillales</taxon>
        <taxon>Anoxybacillaceae</taxon>
        <taxon>Geobacillus</taxon>
    </lineage>
</organism>
<name>A0A7U3YDG3_GEOS0</name>